<dbReference type="RefSeq" id="XP_066082104.1">
    <property type="nucleotide sequence ID" value="XM_066226007.1"/>
</dbReference>
<accession>A0AAX4KCB8</accession>
<evidence type="ECO:0000313" key="2">
    <source>
        <dbReference type="Proteomes" id="UP001358614"/>
    </source>
</evidence>
<proteinExistence type="predicted"/>
<sequence>MSSIIDSLSSTVSTLYQTLSNATSSRAISVDDDTQTSIRRLKTDPIYSHWGTENHKMLDNLSQPTIELPIVKEDGRSRLEMFRDELDKSIDTVDPIRAVRCTARKVDYERVRGLVQNILDEV</sequence>
<dbReference type="KEGG" id="ker:91101007"/>
<organism evidence="1 2">
    <name type="scientific">Kwoniella europaea PYCC6329</name>
    <dbReference type="NCBI Taxonomy" id="1423913"/>
    <lineage>
        <taxon>Eukaryota</taxon>
        <taxon>Fungi</taxon>
        <taxon>Dikarya</taxon>
        <taxon>Basidiomycota</taxon>
        <taxon>Agaricomycotina</taxon>
        <taxon>Tremellomycetes</taxon>
        <taxon>Tremellales</taxon>
        <taxon>Cryptococcaceae</taxon>
        <taxon>Kwoniella</taxon>
    </lineage>
</organism>
<name>A0AAX4KCB8_9TREE</name>
<keyword evidence="2" id="KW-1185">Reference proteome</keyword>
<dbReference type="Proteomes" id="UP001358614">
    <property type="component" value="Chromosome 1"/>
</dbReference>
<dbReference type="AlphaFoldDB" id="A0AAX4KCB8"/>
<dbReference type="EMBL" id="CP144089">
    <property type="protein sequence ID" value="WWD04137.1"/>
    <property type="molecule type" value="Genomic_DNA"/>
</dbReference>
<gene>
    <name evidence="1" type="ORF">V865_002203</name>
</gene>
<dbReference type="GeneID" id="91101007"/>
<evidence type="ECO:0000313" key="1">
    <source>
        <dbReference type="EMBL" id="WWD04137.1"/>
    </source>
</evidence>
<protein>
    <submittedName>
        <fullName evidence="1">Uncharacterized protein</fullName>
    </submittedName>
</protein>
<reference evidence="1 2" key="1">
    <citation type="submission" date="2024-01" db="EMBL/GenBank/DDBJ databases">
        <title>Comparative genomics of Cryptococcus and Kwoniella reveals pathogenesis evolution and contrasting modes of karyotype evolution via chromosome fusion or intercentromeric recombination.</title>
        <authorList>
            <person name="Coelho M.A."/>
            <person name="David-Palma M."/>
            <person name="Shea T."/>
            <person name="Bowers K."/>
            <person name="McGinley-Smith S."/>
            <person name="Mohammad A.W."/>
            <person name="Gnirke A."/>
            <person name="Yurkov A.M."/>
            <person name="Nowrousian M."/>
            <person name="Sun S."/>
            <person name="Cuomo C.A."/>
            <person name="Heitman J."/>
        </authorList>
    </citation>
    <scope>NUCLEOTIDE SEQUENCE [LARGE SCALE GENOMIC DNA]</scope>
    <source>
        <strain evidence="1 2">PYCC6329</strain>
    </source>
</reference>